<protein>
    <recommendedName>
        <fullName evidence="1">3'-5' exonuclease domain-containing protein</fullName>
    </recommendedName>
</protein>
<sequence>WSELAKTTGTICAMGAVARDALWSDAEGGILASRGWHLWQVWHAQQPGREREVYVCAHPAYYLYNPKNAPMLLKDLQRLKRGKLVAPTVEPVVLDTKELLEAFIAALHSLPLEDRGFVAFDLETDQVDYMRDRILCMSISMFSGVACIIPDSLLYQNGKEWCTLGWSKDKWEAFMSDLRYVTGIYLQPSWDTVALLREMFAIPGYRWVAHNSKFDMRFLKGQLGVENVHCDFDTIVAHYTLDERKGGHALKPLADDYFDSGDYEAELFNYITKKSGRYSGIPREVLYQYNAMDTELTLRLAYQLEEELKQQGLYEQPFMFPMMAALPMLLDAELQGVSINWSEFERIDDQEIEPELQRIALEMQEISGHLDLNPMSSKKVNDILYDEMNFPLVQARTRAAGQRVTGRSSQKAIMDAWAKLWKQGKLNVSKRAWAFAEALRKYRHIRKMRGSYIRK</sequence>
<dbReference type="Gene3D" id="3.30.420.10">
    <property type="entry name" value="Ribonuclease H-like superfamily/Ribonuclease H"/>
    <property type="match status" value="1"/>
</dbReference>
<dbReference type="PANTHER" id="PTHR10133">
    <property type="entry name" value="DNA POLYMERASE I"/>
    <property type="match status" value="1"/>
</dbReference>
<dbReference type="InterPro" id="IPR002298">
    <property type="entry name" value="DNA_polymerase_A"/>
</dbReference>
<dbReference type="InterPro" id="IPR002562">
    <property type="entry name" value="3'-5'_exonuclease_dom"/>
</dbReference>
<reference evidence="2" key="1">
    <citation type="journal article" date="2014" name="Front. Microbiol.">
        <title>High frequency of phylogenetically diverse reductive dehalogenase-homologous genes in deep subseafloor sedimentary metagenomes.</title>
        <authorList>
            <person name="Kawai M."/>
            <person name="Futagami T."/>
            <person name="Toyoda A."/>
            <person name="Takaki Y."/>
            <person name="Nishi S."/>
            <person name="Hori S."/>
            <person name="Arai W."/>
            <person name="Tsubouchi T."/>
            <person name="Morono Y."/>
            <person name="Uchiyama I."/>
            <person name="Ito T."/>
            <person name="Fujiyama A."/>
            <person name="Inagaki F."/>
            <person name="Takami H."/>
        </authorList>
    </citation>
    <scope>NUCLEOTIDE SEQUENCE</scope>
    <source>
        <strain evidence="2">Expedition CK06-06</strain>
    </source>
</reference>
<dbReference type="Gene3D" id="1.20.1060.10">
    <property type="entry name" value="Taq DNA Polymerase, Chain T, domain 4"/>
    <property type="match status" value="1"/>
</dbReference>
<dbReference type="SMART" id="SM00474">
    <property type="entry name" value="35EXOc"/>
    <property type="match status" value="1"/>
</dbReference>
<dbReference type="InterPro" id="IPR036895">
    <property type="entry name" value="Uracil-DNA_glycosylase-like_sf"/>
</dbReference>
<accession>X0SEY1</accession>
<feature type="non-terminal residue" evidence="2">
    <location>
        <position position="455"/>
    </location>
</feature>
<evidence type="ECO:0000313" key="2">
    <source>
        <dbReference type="EMBL" id="GAF79603.1"/>
    </source>
</evidence>
<dbReference type="InterPro" id="IPR012337">
    <property type="entry name" value="RNaseH-like_sf"/>
</dbReference>
<organism evidence="2">
    <name type="scientific">marine sediment metagenome</name>
    <dbReference type="NCBI Taxonomy" id="412755"/>
    <lineage>
        <taxon>unclassified sequences</taxon>
        <taxon>metagenomes</taxon>
        <taxon>ecological metagenomes</taxon>
    </lineage>
</organism>
<gene>
    <name evidence="2" type="ORF">S01H1_08849</name>
</gene>
<feature type="non-terminal residue" evidence="2">
    <location>
        <position position="1"/>
    </location>
</feature>
<dbReference type="SUPFAM" id="SSF53098">
    <property type="entry name" value="Ribonuclease H-like"/>
    <property type="match status" value="1"/>
</dbReference>
<dbReference type="GO" id="GO:0008408">
    <property type="term" value="F:3'-5' exonuclease activity"/>
    <property type="evidence" value="ECO:0007669"/>
    <property type="project" value="InterPro"/>
</dbReference>
<dbReference type="GO" id="GO:0006261">
    <property type="term" value="P:DNA-templated DNA replication"/>
    <property type="evidence" value="ECO:0007669"/>
    <property type="project" value="InterPro"/>
</dbReference>
<dbReference type="Pfam" id="PF01612">
    <property type="entry name" value="DNA_pol_A_exo1"/>
    <property type="match status" value="1"/>
</dbReference>
<comment type="caution">
    <text evidence="2">The sequence shown here is derived from an EMBL/GenBank/DDBJ whole genome shotgun (WGS) entry which is preliminary data.</text>
</comment>
<dbReference type="AlphaFoldDB" id="X0SEY1"/>
<feature type="domain" description="3'-5' exonuclease" evidence="1">
    <location>
        <begin position="91"/>
        <end position="309"/>
    </location>
</feature>
<name>X0SEY1_9ZZZZ</name>
<dbReference type="Gene3D" id="3.40.470.10">
    <property type="entry name" value="Uracil-DNA glycosylase-like domain"/>
    <property type="match status" value="1"/>
</dbReference>
<dbReference type="EMBL" id="BARS01004527">
    <property type="protein sequence ID" value="GAF79603.1"/>
    <property type="molecule type" value="Genomic_DNA"/>
</dbReference>
<dbReference type="GO" id="GO:0003676">
    <property type="term" value="F:nucleic acid binding"/>
    <property type="evidence" value="ECO:0007669"/>
    <property type="project" value="InterPro"/>
</dbReference>
<dbReference type="GO" id="GO:0003887">
    <property type="term" value="F:DNA-directed DNA polymerase activity"/>
    <property type="evidence" value="ECO:0007669"/>
    <property type="project" value="InterPro"/>
</dbReference>
<dbReference type="GO" id="GO:0006302">
    <property type="term" value="P:double-strand break repair"/>
    <property type="evidence" value="ECO:0007669"/>
    <property type="project" value="TreeGrafter"/>
</dbReference>
<dbReference type="SUPFAM" id="SSF52141">
    <property type="entry name" value="Uracil-DNA glycosylase-like"/>
    <property type="match status" value="1"/>
</dbReference>
<dbReference type="PANTHER" id="PTHR10133:SF27">
    <property type="entry name" value="DNA POLYMERASE NU"/>
    <property type="match status" value="1"/>
</dbReference>
<dbReference type="InterPro" id="IPR036397">
    <property type="entry name" value="RNaseH_sf"/>
</dbReference>
<proteinExistence type="predicted"/>
<evidence type="ECO:0000259" key="1">
    <source>
        <dbReference type="SMART" id="SM00474"/>
    </source>
</evidence>